<keyword evidence="3 5" id="KW-0378">Hydrolase</keyword>
<dbReference type="Gene3D" id="2.30.42.10">
    <property type="match status" value="1"/>
</dbReference>
<feature type="domain" description="PDZ" evidence="7">
    <location>
        <begin position="79"/>
        <end position="147"/>
    </location>
</feature>
<keyword evidence="2 5" id="KW-0645">Protease</keyword>
<dbReference type="PANTHER" id="PTHR32060">
    <property type="entry name" value="TAIL-SPECIFIC PROTEASE"/>
    <property type="match status" value="1"/>
</dbReference>
<dbReference type="CDD" id="cd07560">
    <property type="entry name" value="Peptidase_S41_CPP"/>
    <property type="match status" value="1"/>
</dbReference>
<accession>A0A1G5RYC4</accession>
<dbReference type="SUPFAM" id="SSF47090">
    <property type="entry name" value="PGBD-like"/>
    <property type="match status" value="1"/>
</dbReference>
<dbReference type="InterPro" id="IPR036034">
    <property type="entry name" value="PDZ_sf"/>
</dbReference>
<dbReference type="Pfam" id="PF17820">
    <property type="entry name" value="PDZ_6"/>
    <property type="match status" value="1"/>
</dbReference>
<reference evidence="8 9" key="1">
    <citation type="submission" date="2016-10" db="EMBL/GenBank/DDBJ databases">
        <authorList>
            <person name="de Groot N.N."/>
        </authorList>
    </citation>
    <scope>NUCLEOTIDE SEQUENCE [LARGE SCALE GENOMIC DNA]</scope>
    <source>
        <strain evidence="8 9">DSM 2784</strain>
    </source>
</reference>
<dbReference type="SUPFAM" id="SSF52096">
    <property type="entry name" value="ClpP/crotonase"/>
    <property type="match status" value="1"/>
</dbReference>
<dbReference type="FunFam" id="2.30.42.10:FF:000063">
    <property type="entry name" value="Peptidase, S41 family"/>
    <property type="match status" value="1"/>
</dbReference>
<evidence type="ECO:0000256" key="6">
    <source>
        <dbReference type="SAM" id="SignalP"/>
    </source>
</evidence>
<name>A0A1G5RYC4_9FIRM</name>
<dbReference type="RefSeq" id="WP_170829358.1">
    <property type="nucleotide sequence ID" value="NZ_FMWL01000006.1"/>
</dbReference>
<protein>
    <submittedName>
        <fullName evidence="8">Carboxyl-terminal processing protease</fullName>
    </submittedName>
</protein>
<keyword evidence="6" id="KW-0732">Signal</keyword>
<dbReference type="GO" id="GO:0006508">
    <property type="term" value="P:proteolysis"/>
    <property type="evidence" value="ECO:0007669"/>
    <property type="project" value="UniProtKB-KW"/>
</dbReference>
<dbReference type="InterPro" id="IPR005151">
    <property type="entry name" value="Tail-specific_protease"/>
</dbReference>
<dbReference type="InterPro" id="IPR036365">
    <property type="entry name" value="PGBD-like_sf"/>
</dbReference>
<dbReference type="InterPro" id="IPR055210">
    <property type="entry name" value="CtpA/B_N"/>
</dbReference>
<feature type="chain" id="PRO_5011488863" evidence="6">
    <location>
        <begin position="25"/>
        <end position="459"/>
    </location>
</feature>
<dbReference type="InterPro" id="IPR041489">
    <property type="entry name" value="PDZ_6"/>
</dbReference>
<dbReference type="PROSITE" id="PS50106">
    <property type="entry name" value="PDZ"/>
    <property type="match status" value="1"/>
</dbReference>
<evidence type="ECO:0000256" key="1">
    <source>
        <dbReference type="ARBA" id="ARBA00009179"/>
    </source>
</evidence>
<dbReference type="STRING" id="1120920.SAMN03080599_01570"/>
<comment type="similarity">
    <text evidence="1 5">Belongs to the peptidase S41A family.</text>
</comment>
<dbReference type="Pfam" id="PF22694">
    <property type="entry name" value="CtpB_N-like"/>
    <property type="match status" value="1"/>
</dbReference>
<evidence type="ECO:0000256" key="2">
    <source>
        <dbReference type="ARBA" id="ARBA00022670"/>
    </source>
</evidence>
<evidence type="ECO:0000256" key="5">
    <source>
        <dbReference type="RuleBase" id="RU004404"/>
    </source>
</evidence>
<dbReference type="SMART" id="SM00245">
    <property type="entry name" value="TSPc"/>
    <property type="match status" value="1"/>
</dbReference>
<dbReference type="GO" id="GO:0004175">
    <property type="term" value="F:endopeptidase activity"/>
    <property type="evidence" value="ECO:0007669"/>
    <property type="project" value="TreeGrafter"/>
</dbReference>
<gene>
    <name evidence="8" type="ORF">SAMN03080599_01570</name>
</gene>
<sequence length="459" mass="50567">MKRSYRVFMLLILMISLVLPGGFAAETESEDAALLDWMRDYVKENYYLEVNDDQLTEGMLKGMLETLDPYSTYLTKDEMTALFQSLNNSFEGVGMYLIEAKPYIRVHKVIPDSPAEKAGILADDLIISVDGESIHGQSLEVVVAKIKGPAGTEVKIGIQRPGKTGDLSFNLTRQRITIESVTSKVIDGSVGYVKLEDFGFGVEDKFRQAVSSFKNRGINNIVVDLRGNPGGYLDAAVEIADTLLPIGSKIVTVDYRREPDDTEYAKRIGFTGDIAVLIDGKSASASEVLTAALIGRENVRVFGETSYGKGLVQEVRRLSTGNGVKLTIAEYYGPSGLKIQGVGITPDVEVIDSGNDLSPFRALAPFYYSEPLKVGETSVSAFALQQRLSLLGYEVQHTGVFDRDTQQALFSYENASNYPADGILDEIVKKSIDRAIFERYNQVVADEPLQKSLEWLKIQ</sequence>
<dbReference type="Pfam" id="PF01471">
    <property type="entry name" value="PG_binding_1"/>
    <property type="match status" value="1"/>
</dbReference>
<dbReference type="GO" id="GO:0008236">
    <property type="term" value="F:serine-type peptidase activity"/>
    <property type="evidence" value="ECO:0007669"/>
    <property type="project" value="UniProtKB-KW"/>
</dbReference>
<dbReference type="Gene3D" id="3.30.750.44">
    <property type="match status" value="1"/>
</dbReference>
<dbReference type="SMART" id="SM00228">
    <property type="entry name" value="PDZ"/>
    <property type="match status" value="1"/>
</dbReference>
<dbReference type="Pfam" id="PF03572">
    <property type="entry name" value="Peptidase_S41"/>
    <property type="match status" value="1"/>
</dbReference>
<dbReference type="SUPFAM" id="SSF50156">
    <property type="entry name" value="PDZ domain-like"/>
    <property type="match status" value="1"/>
</dbReference>
<feature type="signal peptide" evidence="6">
    <location>
        <begin position="1"/>
        <end position="24"/>
    </location>
</feature>
<evidence type="ECO:0000313" key="9">
    <source>
        <dbReference type="Proteomes" id="UP000199208"/>
    </source>
</evidence>
<dbReference type="InterPro" id="IPR029045">
    <property type="entry name" value="ClpP/crotonase-like_dom_sf"/>
</dbReference>
<dbReference type="CDD" id="cd06782">
    <property type="entry name" value="cpPDZ_CPP-like"/>
    <property type="match status" value="1"/>
</dbReference>
<dbReference type="InterPro" id="IPR036366">
    <property type="entry name" value="PGBDSf"/>
</dbReference>
<dbReference type="Gene3D" id="3.90.226.10">
    <property type="entry name" value="2-enoyl-CoA Hydratase, Chain A, domain 1"/>
    <property type="match status" value="1"/>
</dbReference>
<dbReference type="GO" id="GO:0030288">
    <property type="term" value="C:outer membrane-bounded periplasmic space"/>
    <property type="evidence" value="ECO:0007669"/>
    <property type="project" value="TreeGrafter"/>
</dbReference>
<evidence type="ECO:0000256" key="4">
    <source>
        <dbReference type="ARBA" id="ARBA00022825"/>
    </source>
</evidence>
<dbReference type="GO" id="GO:0007165">
    <property type="term" value="P:signal transduction"/>
    <property type="evidence" value="ECO:0007669"/>
    <property type="project" value="TreeGrafter"/>
</dbReference>
<dbReference type="InterPro" id="IPR004447">
    <property type="entry name" value="Peptidase_S41A"/>
</dbReference>
<dbReference type="PANTHER" id="PTHR32060:SF30">
    <property type="entry name" value="CARBOXY-TERMINAL PROCESSING PROTEASE CTPA"/>
    <property type="match status" value="1"/>
</dbReference>
<evidence type="ECO:0000313" key="8">
    <source>
        <dbReference type="EMBL" id="SCZ79053.1"/>
    </source>
</evidence>
<organism evidence="8 9">
    <name type="scientific">Acidaminobacter hydrogenoformans DSM 2784</name>
    <dbReference type="NCBI Taxonomy" id="1120920"/>
    <lineage>
        <taxon>Bacteria</taxon>
        <taxon>Bacillati</taxon>
        <taxon>Bacillota</taxon>
        <taxon>Clostridia</taxon>
        <taxon>Peptostreptococcales</taxon>
        <taxon>Acidaminobacteraceae</taxon>
        <taxon>Acidaminobacter</taxon>
    </lineage>
</organism>
<dbReference type="InterPro" id="IPR001478">
    <property type="entry name" value="PDZ"/>
</dbReference>
<dbReference type="NCBIfam" id="TIGR00225">
    <property type="entry name" value="prc"/>
    <property type="match status" value="1"/>
</dbReference>
<evidence type="ECO:0000256" key="3">
    <source>
        <dbReference type="ARBA" id="ARBA00022801"/>
    </source>
</evidence>
<dbReference type="EMBL" id="FMWL01000006">
    <property type="protein sequence ID" value="SCZ79053.1"/>
    <property type="molecule type" value="Genomic_DNA"/>
</dbReference>
<keyword evidence="4 5" id="KW-0720">Serine protease</keyword>
<dbReference type="InterPro" id="IPR002477">
    <property type="entry name" value="Peptidoglycan-bd-like"/>
</dbReference>
<evidence type="ECO:0000259" key="7">
    <source>
        <dbReference type="PROSITE" id="PS50106"/>
    </source>
</evidence>
<dbReference type="Gene3D" id="1.10.101.10">
    <property type="entry name" value="PGBD-like superfamily/PGBD"/>
    <property type="match status" value="1"/>
</dbReference>
<dbReference type="Proteomes" id="UP000199208">
    <property type="component" value="Unassembled WGS sequence"/>
</dbReference>
<dbReference type="AlphaFoldDB" id="A0A1G5RYC4"/>
<keyword evidence="9" id="KW-1185">Reference proteome</keyword>
<proteinExistence type="inferred from homology"/>